<proteinExistence type="predicted"/>
<dbReference type="Proteomes" id="UP000587991">
    <property type="component" value="Unassembled WGS sequence"/>
</dbReference>
<organism evidence="1 2">
    <name type="scientific">Leeia aquatica</name>
    <dbReference type="NCBI Taxonomy" id="2725557"/>
    <lineage>
        <taxon>Bacteria</taxon>
        <taxon>Pseudomonadati</taxon>
        <taxon>Pseudomonadota</taxon>
        <taxon>Betaproteobacteria</taxon>
        <taxon>Neisseriales</taxon>
        <taxon>Leeiaceae</taxon>
        <taxon>Leeia</taxon>
    </lineage>
</organism>
<evidence type="ECO:0000313" key="1">
    <source>
        <dbReference type="EMBL" id="NLR74888.1"/>
    </source>
</evidence>
<gene>
    <name evidence="1" type="ORF">HF682_06935</name>
</gene>
<dbReference type="RefSeq" id="WP_168876467.1">
    <property type="nucleotide sequence ID" value="NZ_JABAIM010000001.1"/>
</dbReference>
<reference evidence="1 2" key="1">
    <citation type="submission" date="2020-04" db="EMBL/GenBank/DDBJ databases">
        <title>Draft genome of Leeia sp. IMCC25680.</title>
        <authorList>
            <person name="Song J."/>
            <person name="Cho J.-C."/>
        </authorList>
    </citation>
    <scope>NUCLEOTIDE SEQUENCE [LARGE SCALE GENOMIC DNA]</scope>
    <source>
        <strain evidence="1 2">IMCC25680</strain>
    </source>
</reference>
<accession>A0A847SCL5</accession>
<sequence>MGRKILGVILSLALLLAVAAGIWKSTRGAAGSGDDASTVPASVPAGAMATTAQVPANCNTVSVLTGSAKFAYLQDARVIARLQKENLCLQLTKSGSFKDDLPKLSNFDAIWPAGSNAALDVQQGLKGQPGVTAQPVFSTPLVMASWSPLLPVLSSNGLLETRDDVSNLLLDKTLPLMLEGKRWNQLQNNAVFPVNKGILVNTPDLRKSNTGMLYIALLAWVRNHGEVPANSEAAVKLADELAPLMTRQGFQEGTLAGPFEDYIGQGMGKAPLVLIYESQFVEAKRQGKLRDKHVLIYPRPSLVLKHIWVSRSNAGQRVGQLLASDPDLQKIAAEYGFRTNDPKVFEAAMQSIKLPAPELIELADMPATHVLDAMQDAIVARFE</sequence>
<protein>
    <recommendedName>
        <fullName evidence="3">Extracellular solute-binding protein</fullName>
    </recommendedName>
</protein>
<evidence type="ECO:0008006" key="3">
    <source>
        <dbReference type="Google" id="ProtNLM"/>
    </source>
</evidence>
<dbReference type="EMBL" id="JABAIM010000001">
    <property type="protein sequence ID" value="NLR74888.1"/>
    <property type="molecule type" value="Genomic_DNA"/>
</dbReference>
<keyword evidence="2" id="KW-1185">Reference proteome</keyword>
<name>A0A847SCL5_9NEIS</name>
<comment type="caution">
    <text evidence="1">The sequence shown here is derived from an EMBL/GenBank/DDBJ whole genome shotgun (WGS) entry which is preliminary data.</text>
</comment>
<dbReference type="AlphaFoldDB" id="A0A847SCL5"/>
<evidence type="ECO:0000313" key="2">
    <source>
        <dbReference type="Proteomes" id="UP000587991"/>
    </source>
</evidence>